<dbReference type="Proteomes" id="UP000799291">
    <property type="component" value="Unassembled WGS sequence"/>
</dbReference>
<protein>
    <submittedName>
        <fullName evidence="7">PQ loop repeat protein</fullName>
    </submittedName>
</protein>
<dbReference type="GO" id="GO:0005829">
    <property type="term" value="C:cytosol"/>
    <property type="evidence" value="ECO:0007669"/>
    <property type="project" value="GOC"/>
</dbReference>
<keyword evidence="2 6" id="KW-0812">Transmembrane</keyword>
<name>A0A6G1JFW0_9PLEO</name>
<dbReference type="GO" id="GO:0005802">
    <property type="term" value="C:trans-Golgi network"/>
    <property type="evidence" value="ECO:0007669"/>
    <property type="project" value="TreeGrafter"/>
</dbReference>
<keyword evidence="3 6" id="KW-1133">Transmembrane helix</keyword>
<dbReference type="InterPro" id="IPR006603">
    <property type="entry name" value="PQ-loop_rpt"/>
</dbReference>
<feature type="transmembrane region" description="Helical" evidence="6">
    <location>
        <begin position="66"/>
        <end position="87"/>
    </location>
</feature>
<dbReference type="GO" id="GO:0005768">
    <property type="term" value="C:endosome"/>
    <property type="evidence" value="ECO:0007669"/>
    <property type="project" value="TreeGrafter"/>
</dbReference>
<proteinExistence type="predicted"/>
<dbReference type="InterPro" id="IPR052241">
    <property type="entry name" value="SLC66/Scramblase_ANY1"/>
</dbReference>
<dbReference type="Gene3D" id="1.20.1280.290">
    <property type="match status" value="2"/>
</dbReference>
<evidence type="ECO:0000256" key="1">
    <source>
        <dbReference type="ARBA" id="ARBA00004141"/>
    </source>
</evidence>
<evidence type="ECO:0000313" key="8">
    <source>
        <dbReference type="Proteomes" id="UP000799291"/>
    </source>
</evidence>
<keyword evidence="4 6" id="KW-0472">Membrane</keyword>
<evidence type="ECO:0000256" key="4">
    <source>
        <dbReference type="ARBA" id="ARBA00023136"/>
    </source>
</evidence>
<evidence type="ECO:0000256" key="3">
    <source>
        <dbReference type="ARBA" id="ARBA00022989"/>
    </source>
</evidence>
<evidence type="ECO:0000256" key="2">
    <source>
        <dbReference type="ARBA" id="ARBA00022692"/>
    </source>
</evidence>
<feature type="transmembrane region" description="Helical" evidence="6">
    <location>
        <begin position="40"/>
        <end position="60"/>
    </location>
</feature>
<dbReference type="GO" id="GO:0045332">
    <property type="term" value="P:phospholipid translocation"/>
    <property type="evidence" value="ECO:0007669"/>
    <property type="project" value="TreeGrafter"/>
</dbReference>
<feature type="region of interest" description="Disordered" evidence="5">
    <location>
        <begin position="263"/>
        <end position="290"/>
    </location>
</feature>
<evidence type="ECO:0000313" key="7">
    <source>
        <dbReference type="EMBL" id="KAF2689019.1"/>
    </source>
</evidence>
<dbReference type="EMBL" id="MU005572">
    <property type="protein sequence ID" value="KAF2689019.1"/>
    <property type="molecule type" value="Genomic_DNA"/>
</dbReference>
<evidence type="ECO:0000256" key="5">
    <source>
        <dbReference type="SAM" id="MobiDB-lite"/>
    </source>
</evidence>
<reference evidence="7" key="1">
    <citation type="journal article" date="2020" name="Stud. Mycol.">
        <title>101 Dothideomycetes genomes: a test case for predicting lifestyles and emergence of pathogens.</title>
        <authorList>
            <person name="Haridas S."/>
            <person name="Albert R."/>
            <person name="Binder M."/>
            <person name="Bloem J."/>
            <person name="Labutti K."/>
            <person name="Salamov A."/>
            <person name="Andreopoulos B."/>
            <person name="Baker S."/>
            <person name="Barry K."/>
            <person name="Bills G."/>
            <person name="Bluhm B."/>
            <person name="Cannon C."/>
            <person name="Castanera R."/>
            <person name="Culley D."/>
            <person name="Daum C."/>
            <person name="Ezra D."/>
            <person name="Gonzalez J."/>
            <person name="Henrissat B."/>
            <person name="Kuo A."/>
            <person name="Liang C."/>
            <person name="Lipzen A."/>
            <person name="Lutzoni F."/>
            <person name="Magnuson J."/>
            <person name="Mondo S."/>
            <person name="Nolan M."/>
            <person name="Ohm R."/>
            <person name="Pangilinan J."/>
            <person name="Park H.-J."/>
            <person name="Ramirez L."/>
            <person name="Alfaro M."/>
            <person name="Sun H."/>
            <person name="Tritt A."/>
            <person name="Yoshinaga Y."/>
            <person name="Zwiers L.-H."/>
            <person name="Turgeon B."/>
            <person name="Goodwin S."/>
            <person name="Spatafora J."/>
            <person name="Crous P."/>
            <person name="Grigoriev I."/>
        </authorList>
    </citation>
    <scope>NUCLEOTIDE SEQUENCE</scope>
    <source>
        <strain evidence="7">CBS 122367</strain>
    </source>
</reference>
<gene>
    <name evidence="7" type="ORF">K458DRAFT_413347</name>
</gene>
<accession>A0A6G1JFW0</accession>
<dbReference type="Pfam" id="PF04193">
    <property type="entry name" value="PQ-loop"/>
    <property type="match status" value="2"/>
</dbReference>
<evidence type="ECO:0000256" key="6">
    <source>
        <dbReference type="SAM" id="Phobius"/>
    </source>
</evidence>
<sequence>MGLINNAVTSIAPIFIATSPITSYADQIHSIHRTRSSAGFSLDIPLIMLVASILKVYYWFGARFSTSLLVQALLMIGVHFVLLHVALTNRPATSHLPFQPASAKRPYGFWQWRAPRPYWTFISYFAGSLLVLHLLLSTTSVFIPYTSLLGYIALTVEATLPLPQLLANWQRRGCKGFRPSVIANWIIGDTFKMWFFFASSAGEVPWAFKICGIFQAVCDLGLGLQWFVWRDGPEAEGSFAGAERGGFREKVLKSPPPQRDGFELNGAPGFGDKAGLGVGSEAGWERQRVM</sequence>
<dbReference type="GO" id="GO:0016020">
    <property type="term" value="C:membrane"/>
    <property type="evidence" value="ECO:0007669"/>
    <property type="project" value="UniProtKB-SubCell"/>
</dbReference>
<keyword evidence="8" id="KW-1185">Reference proteome</keyword>
<comment type="subcellular location">
    <subcellularLocation>
        <location evidence="1">Membrane</location>
        <topology evidence="1">Multi-pass membrane protein</topology>
    </subcellularLocation>
</comment>
<organism evidence="7 8">
    <name type="scientific">Lentithecium fluviatile CBS 122367</name>
    <dbReference type="NCBI Taxonomy" id="1168545"/>
    <lineage>
        <taxon>Eukaryota</taxon>
        <taxon>Fungi</taxon>
        <taxon>Dikarya</taxon>
        <taxon>Ascomycota</taxon>
        <taxon>Pezizomycotina</taxon>
        <taxon>Dothideomycetes</taxon>
        <taxon>Pleosporomycetidae</taxon>
        <taxon>Pleosporales</taxon>
        <taxon>Massarineae</taxon>
        <taxon>Lentitheciaceae</taxon>
        <taxon>Lentithecium</taxon>
    </lineage>
</organism>
<dbReference type="OrthoDB" id="292213at2759"/>
<dbReference type="AlphaFoldDB" id="A0A6G1JFW0"/>
<dbReference type="PANTHER" id="PTHR14856:SF9">
    <property type="entry name" value="PQ-LOOP REPEAT-CONTAINING PROTEIN 1"/>
    <property type="match status" value="1"/>
</dbReference>
<dbReference type="PANTHER" id="PTHR14856">
    <property type="entry name" value="PQ-LOOP REPEAT-CONTAINING PROTEIN 1-LIKE PROTEIN"/>
    <property type="match status" value="1"/>
</dbReference>
<feature type="transmembrane region" description="Helical" evidence="6">
    <location>
        <begin position="118"/>
        <end position="136"/>
    </location>
</feature>
<feature type="transmembrane region" description="Helical" evidence="6">
    <location>
        <begin position="142"/>
        <end position="162"/>
    </location>
</feature>
<feature type="compositionally biased region" description="Gly residues" evidence="5">
    <location>
        <begin position="268"/>
        <end position="280"/>
    </location>
</feature>
<dbReference type="GO" id="GO:0042147">
    <property type="term" value="P:retrograde transport, endosome to Golgi"/>
    <property type="evidence" value="ECO:0007669"/>
    <property type="project" value="TreeGrafter"/>
</dbReference>